<proteinExistence type="predicted"/>
<gene>
    <name evidence="1" type="ORF">LAL4801_01588</name>
</gene>
<evidence type="ECO:0000313" key="2">
    <source>
        <dbReference type="Proteomes" id="UP000048926"/>
    </source>
</evidence>
<dbReference type="EMBL" id="CXST01000001">
    <property type="protein sequence ID" value="CTQ43152.1"/>
    <property type="molecule type" value="Genomic_DNA"/>
</dbReference>
<keyword evidence="2" id="KW-1185">Reference proteome</keyword>
<reference evidence="2" key="1">
    <citation type="submission" date="2015-07" db="EMBL/GenBank/DDBJ databases">
        <authorList>
            <person name="Rodrigo-Torres Lidia"/>
            <person name="Arahal R.David."/>
        </authorList>
    </citation>
    <scope>NUCLEOTIDE SEQUENCE [LARGE SCALE GENOMIC DNA]</scope>
    <source>
        <strain evidence="2">CECT 4801</strain>
    </source>
</reference>
<name>A0A0M6XZ60_9HYPH</name>
<organism evidence="1 2">
    <name type="scientific">Roseibium aggregatum</name>
    <dbReference type="NCBI Taxonomy" id="187304"/>
    <lineage>
        <taxon>Bacteria</taxon>
        <taxon>Pseudomonadati</taxon>
        <taxon>Pseudomonadota</taxon>
        <taxon>Alphaproteobacteria</taxon>
        <taxon>Hyphomicrobiales</taxon>
        <taxon>Stappiaceae</taxon>
        <taxon>Roseibium</taxon>
    </lineage>
</organism>
<sequence length="82" mass="9179">MAPVRSLGDWCCLALRNSASRTDSCRCPPGGMFPRHTVLVREDYNRMTQIAARIVSFVKQVYGPSRGVYSLIWPAMTEIVST</sequence>
<accession>A0A0M6XZ60</accession>
<dbReference type="AlphaFoldDB" id="A0A0M6XZ60"/>
<protein>
    <submittedName>
        <fullName evidence="1">Uncharacterized protein</fullName>
    </submittedName>
</protein>
<evidence type="ECO:0000313" key="1">
    <source>
        <dbReference type="EMBL" id="CTQ43152.1"/>
    </source>
</evidence>
<dbReference type="Proteomes" id="UP000048926">
    <property type="component" value="Unassembled WGS sequence"/>
</dbReference>